<accession>A0A1G8DDE0</accession>
<organism evidence="1 2">
    <name type="scientific">Phytopseudomonas flavescens</name>
    <dbReference type="NCBI Taxonomy" id="29435"/>
    <lineage>
        <taxon>Bacteria</taxon>
        <taxon>Pseudomonadati</taxon>
        <taxon>Pseudomonadota</taxon>
        <taxon>Gammaproteobacteria</taxon>
        <taxon>Pseudomonadales</taxon>
        <taxon>Pseudomonadaceae</taxon>
        <taxon>Phytopseudomonas</taxon>
    </lineage>
</organism>
<proteinExistence type="predicted"/>
<dbReference type="Gene3D" id="1.10.260.40">
    <property type="entry name" value="lambda repressor-like DNA-binding domains"/>
    <property type="match status" value="1"/>
</dbReference>
<dbReference type="RefSeq" id="WP_084304393.1">
    <property type="nucleotide sequence ID" value="NZ_FNDG01000005.1"/>
</dbReference>
<evidence type="ECO:0000313" key="2">
    <source>
        <dbReference type="Proteomes" id="UP000198606"/>
    </source>
</evidence>
<reference evidence="1 2" key="1">
    <citation type="submission" date="2016-10" db="EMBL/GenBank/DDBJ databases">
        <authorList>
            <person name="de Groot N.N."/>
        </authorList>
    </citation>
    <scope>NUCLEOTIDE SEQUENCE [LARGE SCALE GENOMIC DNA]</scope>
    <source>
        <strain evidence="1 2">LMG 18387</strain>
    </source>
</reference>
<dbReference type="STRING" id="29435.SAMN05216588_105225"/>
<gene>
    <name evidence="1" type="ORF">SAMN05216588_105225</name>
</gene>
<protein>
    <recommendedName>
        <fullName evidence="3">Helix-turn-helix</fullName>
    </recommendedName>
</protein>
<dbReference type="Proteomes" id="UP000198606">
    <property type="component" value="Unassembled WGS sequence"/>
</dbReference>
<sequence length="152" mass="17718">MEKTRQKFAARLRTALGNAGYAPKPAVLEREFNLRYWGRPVTLHGVRRWLKGETLPTEDKLLVLAEWLNIDPHTLRFGEEVSTRIDNQKQRHELLLNQEREIINAFLELSETRRKLIRDLITTCVQAERGQAHLLNERLAHTAQERLEGSSD</sequence>
<dbReference type="AlphaFoldDB" id="A0A1G8DDE0"/>
<evidence type="ECO:0008006" key="3">
    <source>
        <dbReference type="Google" id="ProtNLM"/>
    </source>
</evidence>
<dbReference type="GO" id="GO:0003677">
    <property type="term" value="F:DNA binding"/>
    <property type="evidence" value="ECO:0007669"/>
    <property type="project" value="InterPro"/>
</dbReference>
<dbReference type="EMBL" id="FNDG01000005">
    <property type="protein sequence ID" value="SDH55737.1"/>
    <property type="molecule type" value="Genomic_DNA"/>
</dbReference>
<dbReference type="InterPro" id="IPR010982">
    <property type="entry name" value="Lambda_DNA-bd_dom_sf"/>
</dbReference>
<name>A0A1G8DDE0_9GAMM</name>
<evidence type="ECO:0000313" key="1">
    <source>
        <dbReference type="EMBL" id="SDH55737.1"/>
    </source>
</evidence>